<comment type="caution">
    <text evidence="1">The sequence shown here is derived from an EMBL/GenBank/DDBJ whole genome shotgun (WGS) entry which is preliminary data.</text>
</comment>
<organism evidence="1 2">
    <name type="scientific">Sphingobium quisquiliarum P25</name>
    <dbReference type="NCBI Taxonomy" id="1329909"/>
    <lineage>
        <taxon>Bacteria</taxon>
        <taxon>Pseudomonadati</taxon>
        <taxon>Pseudomonadota</taxon>
        <taxon>Alphaproteobacteria</taxon>
        <taxon>Sphingomonadales</taxon>
        <taxon>Sphingomonadaceae</taxon>
        <taxon>Sphingobium</taxon>
    </lineage>
</organism>
<gene>
    <name evidence="1" type="ORF">L288_07935</name>
</gene>
<dbReference type="AlphaFoldDB" id="T0H5L2"/>
<name>T0H5L2_9SPHN</name>
<dbReference type="EMBL" id="ATHO01000070">
    <property type="protein sequence ID" value="EQB08272.1"/>
    <property type="molecule type" value="Genomic_DNA"/>
</dbReference>
<proteinExistence type="predicted"/>
<accession>T0H5L2</accession>
<evidence type="ECO:0000313" key="2">
    <source>
        <dbReference type="Proteomes" id="UP000015525"/>
    </source>
</evidence>
<keyword evidence="2" id="KW-1185">Reference proteome</keyword>
<sequence>MKIVMPAPAPFRSVILNLLQEAFNRIGEV</sequence>
<evidence type="ECO:0000313" key="1">
    <source>
        <dbReference type="EMBL" id="EQB08272.1"/>
    </source>
</evidence>
<reference evidence="1 2" key="1">
    <citation type="journal article" date="2013" name="Genome Announc.">
        <title>Draft Genome Sequence of Sphingobium quisquiliarum Strain P25T, a Novel Hexachlorocyclohexane (HCH)-Degrading Bacterium Isolated from an HCH Dumpsite.</title>
        <authorList>
            <person name="Kumar Singh A."/>
            <person name="Sangwan N."/>
            <person name="Sharma A."/>
            <person name="Gupta V."/>
            <person name="Khurana J.P."/>
            <person name="Lal R."/>
        </authorList>
    </citation>
    <scope>NUCLEOTIDE SEQUENCE [LARGE SCALE GENOMIC DNA]</scope>
    <source>
        <strain evidence="1 2">P25</strain>
    </source>
</reference>
<protein>
    <submittedName>
        <fullName evidence="1">Uncharacterized protein</fullName>
    </submittedName>
</protein>
<dbReference type="Proteomes" id="UP000015525">
    <property type="component" value="Unassembled WGS sequence"/>
</dbReference>